<organism evidence="3 4">
    <name type="scientific">Varibaculum cambriense</name>
    <dbReference type="NCBI Taxonomy" id="184870"/>
    <lineage>
        <taxon>Bacteria</taxon>
        <taxon>Bacillati</taxon>
        <taxon>Actinomycetota</taxon>
        <taxon>Actinomycetes</taxon>
        <taxon>Actinomycetales</taxon>
        <taxon>Actinomycetaceae</taxon>
        <taxon>Varibaculum</taxon>
    </lineage>
</organism>
<evidence type="ECO:0000313" key="3">
    <source>
        <dbReference type="EMBL" id="PMB90893.1"/>
    </source>
</evidence>
<keyword evidence="4" id="KW-1185">Reference proteome</keyword>
<keyword evidence="2" id="KW-0812">Transmembrane</keyword>
<dbReference type="Proteomes" id="UP000243201">
    <property type="component" value="Unassembled WGS sequence"/>
</dbReference>
<evidence type="ECO:0000313" key="4">
    <source>
        <dbReference type="Proteomes" id="UP000243201"/>
    </source>
</evidence>
<dbReference type="RefSeq" id="WP_102184103.1">
    <property type="nucleotide sequence ID" value="NZ_PNGC01000001.1"/>
</dbReference>
<feature type="region of interest" description="Disordered" evidence="1">
    <location>
        <begin position="1"/>
        <end position="47"/>
    </location>
</feature>
<feature type="compositionally biased region" description="Pro residues" evidence="1">
    <location>
        <begin position="37"/>
        <end position="47"/>
    </location>
</feature>
<protein>
    <submittedName>
        <fullName evidence="3">Uncharacterized protein</fullName>
    </submittedName>
</protein>
<evidence type="ECO:0000256" key="2">
    <source>
        <dbReference type="SAM" id="Phobius"/>
    </source>
</evidence>
<feature type="compositionally biased region" description="Polar residues" evidence="1">
    <location>
        <begin position="14"/>
        <end position="25"/>
    </location>
</feature>
<dbReference type="EMBL" id="PNGC01000001">
    <property type="protein sequence ID" value="PMB90893.1"/>
    <property type="molecule type" value="Genomic_DNA"/>
</dbReference>
<accession>A0ABX4URM1</accession>
<keyword evidence="2" id="KW-0472">Membrane</keyword>
<sequence>MKQMPGSDGEGKKSSSLPPNAQRSNPYGPPGKILPAGQPPTFAPYPYPQSYQAGGAAYPQPAAPPAAVPAAFSAAYWQQGAGNSPNPEVSFNANSPESSNSTSQRLPVVLLIIGIVIALAYLVFILLVLVKPDILSLTAFSSPPVSITAEAKQLLASSPIGLW</sequence>
<reference evidence="3 4" key="1">
    <citation type="submission" date="2017-09" db="EMBL/GenBank/DDBJ databases">
        <title>Bacterial strain isolated from the female urinary microbiota.</title>
        <authorList>
            <person name="Thomas-White K."/>
            <person name="Kumar N."/>
            <person name="Forster S."/>
            <person name="Putonti C."/>
            <person name="Lawley T."/>
            <person name="Wolfe A.J."/>
        </authorList>
    </citation>
    <scope>NUCLEOTIDE SEQUENCE [LARGE SCALE GENOMIC DNA]</scope>
    <source>
        <strain evidence="3 4">UMB0744</strain>
    </source>
</reference>
<keyword evidence="2" id="KW-1133">Transmembrane helix</keyword>
<name>A0ABX4URM1_9ACTO</name>
<proteinExistence type="predicted"/>
<gene>
    <name evidence="3" type="ORF">CJ240_04120</name>
</gene>
<comment type="caution">
    <text evidence="3">The sequence shown here is derived from an EMBL/GenBank/DDBJ whole genome shotgun (WGS) entry which is preliminary data.</text>
</comment>
<feature type="transmembrane region" description="Helical" evidence="2">
    <location>
        <begin position="108"/>
        <end position="130"/>
    </location>
</feature>
<evidence type="ECO:0000256" key="1">
    <source>
        <dbReference type="SAM" id="MobiDB-lite"/>
    </source>
</evidence>